<feature type="signal peptide" evidence="2">
    <location>
        <begin position="1"/>
        <end position="22"/>
    </location>
</feature>
<dbReference type="AlphaFoldDB" id="A0A7J7KA49"/>
<evidence type="ECO:0000256" key="2">
    <source>
        <dbReference type="SAM" id="SignalP"/>
    </source>
</evidence>
<reference evidence="3" key="1">
    <citation type="submission" date="2020-06" db="EMBL/GenBank/DDBJ databases">
        <title>Draft genome of Bugula neritina, a colonial animal packing powerful symbionts and potential medicines.</title>
        <authorList>
            <person name="Rayko M."/>
        </authorList>
    </citation>
    <scope>NUCLEOTIDE SEQUENCE [LARGE SCALE GENOMIC DNA]</scope>
    <source>
        <strain evidence="3">Kwan_BN1</strain>
    </source>
</reference>
<sequence length="285" mass="31826">MKIIVVILLLMVLSLRFSSGEAASLSYDLFNNDDSLRLTFELFEERVKLLQKILAVNCTTEQLHRIKRDIIPGHGESQLFVEKLLYQKLIRRLSECRQKSASTTMPMSTSTRMSTPISTSTSTVTSTSTSTVTPTSTVTVESTTTSKPFPLECQTARNLTESWRADNKGMRLRPNNTVICDTGTMIANGRPWFRFAGKAGNKLLDTCPPPDSCGSHSGIWSNATMPSEVGVATQVRAYGSWIDGCYQHQIYIKVMRCSTPSQHDFIYQYAGEDVCHYSFCGMKVE</sequence>
<proteinExistence type="predicted"/>
<evidence type="ECO:0000313" key="4">
    <source>
        <dbReference type="Proteomes" id="UP000593567"/>
    </source>
</evidence>
<gene>
    <name evidence="3" type="ORF">EB796_006630</name>
</gene>
<protein>
    <submittedName>
        <fullName evidence="3">UMOD</fullName>
    </submittedName>
</protein>
<name>A0A7J7KA49_BUGNE</name>
<organism evidence="3 4">
    <name type="scientific">Bugula neritina</name>
    <name type="common">Brown bryozoan</name>
    <name type="synonym">Sertularia neritina</name>
    <dbReference type="NCBI Taxonomy" id="10212"/>
    <lineage>
        <taxon>Eukaryota</taxon>
        <taxon>Metazoa</taxon>
        <taxon>Spiralia</taxon>
        <taxon>Lophotrochozoa</taxon>
        <taxon>Bryozoa</taxon>
        <taxon>Gymnolaemata</taxon>
        <taxon>Cheilostomatida</taxon>
        <taxon>Flustrina</taxon>
        <taxon>Buguloidea</taxon>
        <taxon>Bugulidae</taxon>
        <taxon>Bugula</taxon>
    </lineage>
</organism>
<comment type="caution">
    <text evidence="3">The sequence shown here is derived from an EMBL/GenBank/DDBJ whole genome shotgun (WGS) entry which is preliminary data.</text>
</comment>
<feature type="chain" id="PRO_5029744713" evidence="2">
    <location>
        <begin position="23"/>
        <end position="285"/>
    </location>
</feature>
<keyword evidence="4" id="KW-1185">Reference proteome</keyword>
<dbReference type="Proteomes" id="UP000593567">
    <property type="component" value="Unassembled WGS sequence"/>
</dbReference>
<evidence type="ECO:0000256" key="1">
    <source>
        <dbReference type="SAM" id="MobiDB-lite"/>
    </source>
</evidence>
<dbReference type="EMBL" id="VXIV02000944">
    <property type="protein sequence ID" value="KAF6035055.1"/>
    <property type="molecule type" value="Genomic_DNA"/>
</dbReference>
<dbReference type="OrthoDB" id="10043005at2759"/>
<keyword evidence="2" id="KW-0732">Signal</keyword>
<accession>A0A7J7KA49</accession>
<feature type="compositionally biased region" description="Low complexity" evidence="1">
    <location>
        <begin position="102"/>
        <end position="143"/>
    </location>
</feature>
<evidence type="ECO:0000313" key="3">
    <source>
        <dbReference type="EMBL" id="KAF6035055.1"/>
    </source>
</evidence>
<feature type="region of interest" description="Disordered" evidence="1">
    <location>
        <begin position="100"/>
        <end position="143"/>
    </location>
</feature>